<feature type="domain" description="Endonuclease GajA/Old nuclease/RecF-like AAA" evidence="1">
    <location>
        <begin position="2"/>
        <end position="489"/>
    </location>
</feature>
<dbReference type="RefSeq" id="WP_135399263.1">
    <property type="nucleotide sequence ID" value="NZ_SRMB01000009.1"/>
</dbReference>
<organism evidence="2 3">
    <name type="scientific">Hymenobacter metallicola</name>
    <dbReference type="NCBI Taxonomy" id="2563114"/>
    <lineage>
        <taxon>Bacteria</taxon>
        <taxon>Pseudomonadati</taxon>
        <taxon>Bacteroidota</taxon>
        <taxon>Cytophagia</taxon>
        <taxon>Cytophagales</taxon>
        <taxon>Hymenobacteraceae</taxon>
        <taxon>Hymenobacter</taxon>
    </lineage>
</organism>
<reference evidence="2 3" key="1">
    <citation type="submission" date="2019-04" db="EMBL/GenBank/DDBJ databases">
        <authorList>
            <person name="Feng G."/>
            <person name="Zhang J."/>
            <person name="Zhu H."/>
        </authorList>
    </citation>
    <scope>NUCLEOTIDE SEQUENCE [LARGE SCALE GENOMIC DNA]</scope>
    <source>
        <strain evidence="2 3">9PBR-1</strain>
    </source>
</reference>
<comment type="caution">
    <text evidence="2">The sequence shown here is derived from an EMBL/GenBank/DDBJ whole genome shotgun (WGS) entry which is preliminary data.</text>
</comment>
<sequence>MQRITLDNFRVFGKPAAFDLAPVTVLTGKNNSGKSSLIKAFLVLADYLEQDDQTVLRLDGPRASRHRINNWKNLVNWESDSSSFHISYSDDEITYTYEFDSHPDGATGYLRRFHMDVPDIDQLELISVDGGDTYALEVSQKFLEYVAGGIFTRIRMRRAVNYPARIDEIHKQLDAITAKLENSGANRHEFASLLQERQVLTSTLENLKGVVAKGQQSAGIFFQTDISRSEVEERPTLAAIIEAAIDKYVLKNIPIDESYTLEEIAAEYGVSQDENGVYDEEEMAQAVSTRSAIISQEQHHRELDLKAEEYRIARQFRRELENSRPAIEHLGANRTHQSRLYLTGGGHASEINVVADKFQRLGNYQNGAARTFLRRWLQRFELGDQVKVTPIDNVAIRIEVVRGKQRVNLADLGFGAGQMLTMLLHIATLLQQQEATNRAKAQRIIVLIEEPEANLHPHFQSVLAELFAELARMNTRMQFILETHSEYLIRNIQVLVKNAGENNNLLQKTFLLGTKDEQINMFKVYYLDKPNQANNWQPGHEMRLRKDGIFIEDFGTGFLDESAKLAFEVL</sequence>
<proteinExistence type="predicted"/>
<dbReference type="EMBL" id="SRMB01000009">
    <property type="protein sequence ID" value="TGE20890.1"/>
    <property type="molecule type" value="Genomic_DNA"/>
</dbReference>
<evidence type="ECO:0000313" key="2">
    <source>
        <dbReference type="EMBL" id="TGE20890.1"/>
    </source>
</evidence>
<accession>A0A4Z0PT33</accession>
<dbReference type="Gene3D" id="3.40.50.300">
    <property type="entry name" value="P-loop containing nucleotide triphosphate hydrolases"/>
    <property type="match status" value="2"/>
</dbReference>
<dbReference type="InterPro" id="IPR041685">
    <property type="entry name" value="AAA_GajA/Old/RecF-like"/>
</dbReference>
<evidence type="ECO:0000259" key="1">
    <source>
        <dbReference type="Pfam" id="PF13175"/>
    </source>
</evidence>
<dbReference type="InterPro" id="IPR027417">
    <property type="entry name" value="P-loop_NTPase"/>
</dbReference>
<name>A0A4Z0PT33_9BACT</name>
<dbReference type="PANTHER" id="PTHR43581:SF2">
    <property type="entry name" value="EXCINUCLEASE ATPASE SUBUNIT"/>
    <property type="match status" value="1"/>
</dbReference>
<protein>
    <submittedName>
        <fullName evidence="2">DUF2813 domain-containing protein</fullName>
    </submittedName>
</protein>
<gene>
    <name evidence="2" type="ORF">E5K02_25135</name>
</gene>
<dbReference type="SUPFAM" id="SSF52540">
    <property type="entry name" value="P-loop containing nucleoside triphosphate hydrolases"/>
    <property type="match status" value="1"/>
</dbReference>
<dbReference type="OrthoDB" id="866678at2"/>
<dbReference type="Proteomes" id="UP000298471">
    <property type="component" value="Unassembled WGS sequence"/>
</dbReference>
<dbReference type="Pfam" id="PF13175">
    <property type="entry name" value="AAA_15"/>
    <property type="match status" value="1"/>
</dbReference>
<dbReference type="InterPro" id="IPR051396">
    <property type="entry name" value="Bact_Antivir_Def_Nuclease"/>
</dbReference>
<dbReference type="AlphaFoldDB" id="A0A4Z0PT33"/>
<dbReference type="PANTHER" id="PTHR43581">
    <property type="entry name" value="ATP/GTP PHOSPHATASE"/>
    <property type="match status" value="1"/>
</dbReference>
<keyword evidence="3" id="KW-1185">Reference proteome</keyword>
<evidence type="ECO:0000313" key="3">
    <source>
        <dbReference type="Proteomes" id="UP000298471"/>
    </source>
</evidence>